<comment type="caution">
    <text evidence="1">The sequence shown here is derived from an EMBL/GenBank/DDBJ whole genome shotgun (WGS) entry which is preliminary data.</text>
</comment>
<protein>
    <submittedName>
        <fullName evidence="1">Uncharacterized protein</fullName>
    </submittedName>
</protein>
<organism evidence="1 2">
    <name type="scientific">Pistacia integerrima</name>
    <dbReference type="NCBI Taxonomy" id="434235"/>
    <lineage>
        <taxon>Eukaryota</taxon>
        <taxon>Viridiplantae</taxon>
        <taxon>Streptophyta</taxon>
        <taxon>Embryophyta</taxon>
        <taxon>Tracheophyta</taxon>
        <taxon>Spermatophyta</taxon>
        <taxon>Magnoliopsida</taxon>
        <taxon>eudicotyledons</taxon>
        <taxon>Gunneridae</taxon>
        <taxon>Pentapetalae</taxon>
        <taxon>rosids</taxon>
        <taxon>malvids</taxon>
        <taxon>Sapindales</taxon>
        <taxon>Anacardiaceae</taxon>
        <taxon>Pistacia</taxon>
    </lineage>
</organism>
<proteinExistence type="predicted"/>
<gene>
    <name evidence="1" type="ORF">Pint_32856</name>
</gene>
<evidence type="ECO:0000313" key="1">
    <source>
        <dbReference type="EMBL" id="KAJ0011072.1"/>
    </source>
</evidence>
<name>A0ACC0X5Y1_9ROSI</name>
<sequence length="882" mass="101809">MDRYDRDESPVKEHRVEGAYDDSLDQNGNEKSSEHRSKDRNKSSSRGEDRDHRSKDRKDLEKDRKERRKEERDEHDKERSKDREKHRERDKDRKDKYKEKEPERDREIEKERAKEKSRDREKERERAKEKEREKGREKHKDREKERESERDRDREKADKSKDKGREMDTDKDKSRERERTSKKAREEHYGRNSSDKLKLDYEDNRDRDANKQGKVSFDDKGEQDDEDASGKGHASSLDLEERILKMKEERVKKKSEGASEVLSWVSRSRKLEEKKNSEKEKALQFSKMFEERDNIVQGEGEGEDEDAGHQNTHDLAGIKVLHGLDKVMEGGAVVLTLKDQNILSSADINEEIDMLENVEIGEQKRRNEAYKAAKKKTGIYDDKFNDDPSSEKKILLQYDDPKAEEGVTLDARGRFTGEAEKKLEELRKRIQGVSTSNRFEDLNSSAKVSSDYYTQEEMVKFKKPKKMKVIRKKEKLDLDALEAEAVSAGLGAGDLGSRKDGRRQAFREEQERTEAEMRNSAYQSALAKADEATKSLRLEQPLPVTLEEDENPVIADDEEDLYKSLERARKLALKKQEETASGPQAIALLATTTTSNQAVEDQNPTSGESQENKVVFTEMEEFVWGLQLDEEAQKPEHEDVFMDEDEAPRASEEEIRDEPSGWTEVKETDADEKPADEDEEEIVPDETIHEVAVGKGLSGALKLLKDRGTLKESIDWGGRNMDKKKSKLVGIVDDNAETDNRFKDIRIERTDEFGRIMTPKEAFRMISHKFHGKGPGKMKQEKRMKQYQEELKLKQMKNSDTPSLSVERMRETQARLQTPYLVLSGHVKPGQTSDPRSGFATVEKDLSGGLTPMLGNRKVEHFLGIKRKAEPGNTESPKKPKT</sequence>
<accession>A0ACC0X5Y1</accession>
<dbReference type="EMBL" id="CM047749">
    <property type="protein sequence ID" value="KAJ0011072.1"/>
    <property type="molecule type" value="Genomic_DNA"/>
</dbReference>
<keyword evidence="2" id="KW-1185">Reference proteome</keyword>
<reference evidence="2" key="1">
    <citation type="journal article" date="2023" name="G3 (Bethesda)">
        <title>Genome assembly and association tests identify interacting loci associated with vigor, precocity, and sex in interspecific pistachio rootstocks.</title>
        <authorList>
            <person name="Palmer W."/>
            <person name="Jacygrad E."/>
            <person name="Sagayaradj S."/>
            <person name="Cavanaugh K."/>
            <person name="Han R."/>
            <person name="Bertier L."/>
            <person name="Beede B."/>
            <person name="Kafkas S."/>
            <person name="Golino D."/>
            <person name="Preece J."/>
            <person name="Michelmore R."/>
        </authorList>
    </citation>
    <scope>NUCLEOTIDE SEQUENCE [LARGE SCALE GENOMIC DNA]</scope>
</reference>
<dbReference type="Proteomes" id="UP001163603">
    <property type="component" value="Chromosome 14"/>
</dbReference>
<evidence type="ECO:0000313" key="2">
    <source>
        <dbReference type="Proteomes" id="UP001163603"/>
    </source>
</evidence>